<evidence type="ECO:0000313" key="1">
    <source>
        <dbReference type="EMBL" id="QJA45019.1"/>
    </source>
</evidence>
<evidence type="ECO:0000313" key="2">
    <source>
        <dbReference type="EMBL" id="QJH94342.1"/>
    </source>
</evidence>
<gene>
    <name evidence="1" type="ORF">TM448A00171_0038</name>
    <name evidence="2" type="ORF">TM448B00200_0049</name>
</gene>
<organism evidence="1">
    <name type="scientific">viral metagenome</name>
    <dbReference type="NCBI Taxonomy" id="1070528"/>
    <lineage>
        <taxon>unclassified sequences</taxon>
        <taxon>metagenomes</taxon>
        <taxon>organismal metagenomes</taxon>
    </lineage>
</organism>
<dbReference type="EMBL" id="MT143984">
    <property type="protein sequence ID" value="QJA45019.1"/>
    <property type="molecule type" value="Genomic_DNA"/>
</dbReference>
<protein>
    <submittedName>
        <fullName evidence="1">Uncharacterized protein</fullName>
    </submittedName>
</protein>
<dbReference type="AlphaFoldDB" id="A0A6H1ZC29"/>
<sequence>MPVVKDGPKGLNNQLEAVYSSCMSGQKDTPANQTSCSKQAWAAVKNAGWKKVKGKWSKPKSKRV</sequence>
<accession>A0A6H1ZC29</accession>
<reference evidence="1" key="1">
    <citation type="submission" date="2020-03" db="EMBL/GenBank/DDBJ databases">
        <title>The deep terrestrial virosphere.</title>
        <authorList>
            <person name="Holmfeldt K."/>
            <person name="Nilsson E."/>
            <person name="Simone D."/>
            <person name="Lopez-Fernandez M."/>
            <person name="Wu X."/>
            <person name="de Brujin I."/>
            <person name="Lundin D."/>
            <person name="Andersson A."/>
            <person name="Bertilsson S."/>
            <person name="Dopson M."/>
        </authorList>
    </citation>
    <scope>NUCLEOTIDE SEQUENCE</scope>
    <source>
        <strain evidence="1">TM448A00171</strain>
        <strain evidence="2">TM448B00200</strain>
    </source>
</reference>
<name>A0A6H1ZC29_9ZZZZ</name>
<dbReference type="EMBL" id="MT144599">
    <property type="protein sequence ID" value="QJH94342.1"/>
    <property type="molecule type" value="Genomic_DNA"/>
</dbReference>
<proteinExistence type="predicted"/>